<dbReference type="Proteomes" id="UP000484164">
    <property type="component" value="Unassembled WGS sequence"/>
</dbReference>
<keyword evidence="5 9" id="KW-0798">TonB box</keyword>
<keyword evidence="13" id="KW-1185">Reference proteome</keyword>
<dbReference type="InterPro" id="IPR010104">
    <property type="entry name" value="TonB_rcpt_bac"/>
</dbReference>
<dbReference type="SUPFAM" id="SSF56935">
    <property type="entry name" value="Porins"/>
    <property type="match status" value="1"/>
</dbReference>
<dbReference type="Pfam" id="PF13715">
    <property type="entry name" value="CarbopepD_reg_2"/>
    <property type="match status" value="1"/>
</dbReference>
<reference evidence="12 13" key="1">
    <citation type="submission" date="2019-10" db="EMBL/GenBank/DDBJ databases">
        <title>Genome sequence of Phaeocystidibacter marisrubri JCM30614 (type strain).</title>
        <authorList>
            <person name="Bowman J.P."/>
        </authorList>
    </citation>
    <scope>NUCLEOTIDE SEQUENCE [LARGE SCALE GENOMIC DNA]</scope>
    <source>
        <strain evidence="12 13">JCM 30614</strain>
    </source>
</reference>
<dbReference type="InterPro" id="IPR036942">
    <property type="entry name" value="Beta-barrel_TonB_sf"/>
</dbReference>
<evidence type="ECO:0000313" key="13">
    <source>
        <dbReference type="Proteomes" id="UP000484164"/>
    </source>
</evidence>
<evidence type="ECO:0000256" key="5">
    <source>
        <dbReference type="ARBA" id="ARBA00023077"/>
    </source>
</evidence>
<comment type="caution">
    <text evidence="12">The sequence shown here is derived from an EMBL/GenBank/DDBJ whole genome shotgun (WGS) entry which is preliminary data.</text>
</comment>
<evidence type="ECO:0000256" key="4">
    <source>
        <dbReference type="ARBA" id="ARBA00022692"/>
    </source>
</evidence>
<dbReference type="InterPro" id="IPR000531">
    <property type="entry name" value="Beta-barrel_TonB"/>
</dbReference>
<dbReference type="Gene3D" id="2.170.130.10">
    <property type="entry name" value="TonB-dependent receptor, plug domain"/>
    <property type="match status" value="1"/>
</dbReference>
<dbReference type="GO" id="GO:0009279">
    <property type="term" value="C:cell outer membrane"/>
    <property type="evidence" value="ECO:0007669"/>
    <property type="project" value="UniProtKB-SubCell"/>
</dbReference>
<evidence type="ECO:0000256" key="7">
    <source>
        <dbReference type="ARBA" id="ARBA00023237"/>
    </source>
</evidence>
<proteinExistence type="inferred from homology"/>
<dbReference type="InterPro" id="IPR012910">
    <property type="entry name" value="Plug_dom"/>
</dbReference>
<dbReference type="Gene3D" id="2.40.170.20">
    <property type="entry name" value="TonB-dependent receptor, beta-barrel domain"/>
    <property type="match status" value="1"/>
</dbReference>
<protein>
    <submittedName>
        <fullName evidence="12">TonB-dependent receptor</fullName>
    </submittedName>
</protein>
<evidence type="ECO:0000256" key="1">
    <source>
        <dbReference type="ARBA" id="ARBA00004571"/>
    </source>
</evidence>
<keyword evidence="2 8" id="KW-0813">Transport</keyword>
<sequence>MNSLHSLRLFLLAVFLFIGVTAVHAAIIRGKVMDVEYGEPLPGALISTHTSLGDVVAATDGSFEVRRIQPGTYEFEVSFFGYVSQRFTIVVESEDQVVEVQFSLEQSHAELGTVEVRARAQGTVLALKRQEEAPNIVNIVELEQIQSFPDLNAADAISRVSGITVSRDQGEGKYVQLRGTPPSFTNFNVNGIQLPSPETGMRTVGMDIINSSQIQTLEVSKVLTPDMNGDAIGGSVNIVTKRAETTTPQINAVAAGGFNNLRKTGNGELQFSYGARKERFGFLINANYMYTHQGADNIEFNYEKGVFFGDTGRNNYHIQYNDVQLRHYDVVRQRAGLSTTLDYQVDEHTTLILTGMYNRYVEDEQRRRKVYGLDDATSERNYLYGSIHHELRDRKRIQELSVVSLGAEHEYSDVIVDYEVSYARAIEEQPDRLEVSFSNVGEAIRIRFNMNDPEYPVATFPGNNGNATDYANFEFDQLTLEDYYSEDVNLNYRLNVKLPYGNSENGGFVKFGGLVRNKDKNRDITAQSYAAYFERSNTYPLPGPPLTLATVSDDFQDVNFLNRGYVLEAMPNGENMRRFFEEYRSLFVYGSSGITETRELTFGEDYLATEDIYAFYAMAQHQWKKLMIMGGVRYERTDISYEGYAITKTSSGYFEGLDTISATQTRDFWLPNLQLKYTLSPGFNLRAALTYNYARPNFNEVIPYRETVESKELAYGNPNLKYPTATNVDLLAEHYWEGQNMVSGGVFYKKIDNFIFNNQFFGYEGDPTQSNYSRYLIKIPLNGIAAHVRGAEIQTQWMARKVTTSWMRNLGVFANYTFTDSDAEMRQRRSANDFSENIIFGGDYDVLFEGEGVEHITLPGQAKHTLNLALFYDNEKFYIKLSANYHDAFLNELGVDKDLDEYYGEAWRLDANAYYQFTEHFQVFADVRNITNQPLRYYLGSPANQRVRQKEFYSFWARVGVRLKF</sequence>
<evidence type="ECO:0000256" key="9">
    <source>
        <dbReference type="RuleBase" id="RU003357"/>
    </source>
</evidence>
<name>A0A6L3ZH35_9FLAO</name>
<accession>A0A6L3ZH35</accession>
<keyword evidence="6 8" id="KW-0472">Membrane</keyword>
<comment type="subcellular location">
    <subcellularLocation>
        <location evidence="1 8">Cell outer membrane</location>
        <topology evidence="1 8">Multi-pass membrane protein</topology>
    </subcellularLocation>
</comment>
<dbReference type="NCBIfam" id="TIGR01782">
    <property type="entry name" value="TonB-Xanth-Caul"/>
    <property type="match status" value="1"/>
</dbReference>
<keyword evidence="7 8" id="KW-0998">Cell outer membrane</keyword>
<dbReference type="InterPro" id="IPR039426">
    <property type="entry name" value="TonB-dep_rcpt-like"/>
</dbReference>
<feature type="domain" description="TonB-dependent receptor plug" evidence="11">
    <location>
        <begin position="130"/>
        <end position="234"/>
    </location>
</feature>
<dbReference type="OrthoDB" id="8727862at2"/>
<evidence type="ECO:0000259" key="10">
    <source>
        <dbReference type="Pfam" id="PF00593"/>
    </source>
</evidence>
<dbReference type="Pfam" id="PF00593">
    <property type="entry name" value="TonB_dep_Rec_b-barrel"/>
    <property type="match status" value="1"/>
</dbReference>
<dbReference type="Gene3D" id="2.60.40.1120">
    <property type="entry name" value="Carboxypeptidase-like, regulatory domain"/>
    <property type="match status" value="1"/>
</dbReference>
<evidence type="ECO:0000259" key="11">
    <source>
        <dbReference type="Pfam" id="PF07715"/>
    </source>
</evidence>
<evidence type="ECO:0000256" key="8">
    <source>
        <dbReference type="PROSITE-ProRule" id="PRU01360"/>
    </source>
</evidence>
<dbReference type="PROSITE" id="PS52016">
    <property type="entry name" value="TONB_DEPENDENT_REC_3"/>
    <property type="match status" value="1"/>
</dbReference>
<dbReference type="Pfam" id="PF07715">
    <property type="entry name" value="Plug"/>
    <property type="match status" value="1"/>
</dbReference>
<feature type="domain" description="TonB-dependent receptor-like beta-barrel" evidence="10">
    <location>
        <begin position="459"/>
        <end position="930"/>
    </location>
</feature>
<dbReference type="PANTHER" id="PTHR40980">
    <property type="entry name" value="PLUG DOMAIN-CONTAINING PROTEIN"/>
    <property type="match status" value="1"/>
</dbReference>
<dbReference type="RefSeq" id="WP_151693696.1">
    <property type="nucleotide sequence ID" value="NZ_BMGX01000001.1"/>
</dbReference>
<evidence type="ECO:0000313" key="12">
    <source>
        <dbReference type="EMBL" id="KAB2816269.1"/>
    </source>
</evidence>
<evidence type="ECO:0000256" key="6">
    <source>
        <dbReference type="ARBA" id="ARBA00023136"/>
    </source>
</evidence>
<keyword evidence="4 8" id="KW-0812">Transmembrane</keyword>
<dbReference type="EMBL" id="WBVQ01000002">
    <property type="protein sequence ID" value="KAB2816269.1"/>
    <property type="molecule type" value="Genomic_DNA"/>
</dbReference>
<evidence type="ECO:0000256" key="2">
    <source>
        <dbReference type="ARBA" id="ARBA00022448"/>
    </source>
</evidence>
<keyword evidence="12" id="KW-0675">Receptor</keyword>
<comment type="similarity">
    <text evidence="8 9">Belongs to the TonB-dependent receptor family.</text>
</comment>
<dbReference type="SUPFAM" id="SSF49464">
    <property type="entry name" value="Carboxypeptidase regulatory domain-like"/>
    <property type="match status" value="1"/>
</dbReference>
<evidence type="ECO:0000256" key="3">
    <source>
        <dbReference type="ARBA" id="ARBA00022452"/>
    </source>
</evidence>
<keyword evidence="3 8" id="KW-1134">Transmembrane beta strand</keyword>
<dbReference type="CDD" id="cd01347">
    <property type="entry name" value="ligand_gated_channel"/>
    <property type="match status" value="1"/>
</dbReference>
<gene>
    <name evidence="12" type="ORF">F8C82_11325</name>
</gene>
<dbReference type="PANTHER" id="PTHR40980:SF4">
    <property type="entry name" value="TONB-DEPENDENT RECEPTOR-LIKE BETA-BARREL DOMAIN-CONTAINING PROTEIN"/>
    <property type="match status" value="1"/>
</dbReference>
<organism evidence="12 13">
    <name type="scientific">Phaeocystidibacter marisrubri</name>
    <dbReference type="NCBI Taxonomy" id="1577780"/>
    <lineage>
        <taxon>Bacteria</taxon>
        <taxon>Pseudomonadati</taxon>
        <taxon>Bacteroidota</taxon>
        <taxon>Flavobacteriia</taxon>
        <taxon>Flavobacteriales</taxon>
        <taxon>Phaeocystidibacteraceae</taxon>
        <taxon>Phaeocystidibacter</taxon>
    </lineage>
</organism>
<dbReference type="InterPro" id="IPR037066">
    <property type="entry name" value="Plug_dom_sf"/>
</dbReference>
<dbReference type="InterPro" id="IPR008969">
    <property type="entry name" value="CarboxyPept-like_regulatory"/>
</dbReference>
<dbReference type="AlphaFoldDB" id="A0A6L3ZH35"/>